<dbReference type="Proteomes" id="UP000000707">
    <property type="component" value="Unassembled WGS sequence"/>
</dbReference>
<dbReference type="KEGG" id="cten:90982269"/>
<dbReference type="GeneID" id="90982269"/>
<accession>G3B240</accession>
<feature type="compositionally biased region" description="Polar residues" evidence="1">
    <location>
        <begin position="77"/>
        <end position="87"/>
    </location>
</feature>
<evidence type="ECO:0000256" key="1">
    <source>
        <dbReference type="SAM" id="MobiDB-lite"/>
    </source>
</evidence>
<feature type="region of interest" description="Disordered" evidence="1">
    <location>
        <begin position="105"/>
        <end position="124"/>
    </location>
</feature>
<dbReference type="EMBL" id="GL996515">
    <property type="protein sequence ID" value="EGV65041.1"/>
    <property type="molecule type" value="Genomic_DNA"/>
</dbReference>
<evidence type="ECO:0000313" key="3">
    <source>
        <dbReference type="Proteomes" id="UP000000707"/>
    </source>
</evidence>
<name>G3B240_CANTC</name>
<evidence type="ECO:0000313" key="2">
    <source>
        <dbReference type="EMBL" id="EGV65042.1"/>
    </source>
</evidence>
<gene>
    <name evidence="2" type="ORF">CANTEDRAFT_113372</name>
</gene>
<dbReference type="eggNOG" id="ENOG502RQKE">
    <property type="taxonomic scope" value="Eukaryota"/>
</dbReference>
<reference evidence="2 3" key="1">
    <citation type="journal article" date="2011" name="Proc. Natl. Acad. Sci. U.S.A.">
        <title>Comparative genomics of xylose-fermenting fungi for enhanced biofuel production.</title>
        <authorList>
            <person name="Wohlbach D.J."/>
            <person name="Kuo A."/>
            <person name="Sato T.K."/>
            <person name="Potts K.M."/>
            <person name="Salamov A.A."/>
            <person name="LaButti K.M."/>
            <person name="Sun H."/>
            <person name="Clum A."/>
            <person name="Pangilinan J.L."/>
            <person name="Lindquist E.A."/>
            <person name="Lucas S."/>
            <person name="Lapidus A."/>
            <person name="Jin M."/>
            <person name="Gunawan C."/>
            <person name="Balan V."/>
            <person name="Dale B.E."/>
            <person name="Jeffries T.W."/>
            <person name="Zinkel R."/>
            <person name="Barry K.W."/>
            <person name="Grigoriev I.V."/>
            <person name="Gasch A.P."/>
        </authorList>
    </citation>
    <scope>NUCLEOTIDE SEQUENCE [LARGE SCALE GENOMIC DNA]</scope>
    <source>
        <strain evidence="2">ATCC 10573</strain>
        <strain evidence="3">ATCC 10573 / BCRC 21748 / CBS 615 / JCM 9827 / NBRC 10315 / NRRL Y-1498 / VKM Y-70</strain>
    </source>
</reference>
<protein>
    <submittedName>
        <fullName evidence="2">Uncharacterized protein</fullName>
    </submittedName>
</protein>
<dbReference type="EMBL" id="GL996515">
    <property type="protein sequence ID" value="EGV65042.1"/>
    <property type="molecule type" value="Genomic_DNA"/>
</dbReference>
<proteinExistence type="predicted"/>
<dbReference type="AlphaFoldDB" id="G3B240"/>
<dbReference type="HOGENOM" id="CLU_1427801_0_0_1"/>
<feature type="region of interest" description="Disordered" evidence="1">
    <location>
        <begin position="69"/>
        <end position="90"/>
    </location>
</feature>
<keyword evidence="3" id="KW-1185">Reference proteome</keyword>
<feature type="compositionally biased region" description="Acidic residues" evidence="1">
    <location>
        <begin position="105"/>
        <end position="114"/>
    </location>
</feature>
<organism evidence="3">
    <name type="scientific">Candida tenuis (strain ATCC 10573 / BCRC 21748 / CBS 615 / JCM 9827 / NBRC 10315 / NRRL Y-1498 / VKM Y-70)</name>
    <name type="common">Yeast</name>
    <name type="synonym">Yamadazyma tenuis</name>
    <dbReference type="NCBI Taxonomy" id="590646"/>
    <lineage>
        <taxon>Eukaryota</taxon>
        <taxon>Fungi</taxon>
        <taxon>Dikarya</taxon>
        <taxon>Ascomycota</taxon>
        <taxon>Saccharomycotina</taxon>
        <taxon>Pichiomycetes</taxon>
        <taxon>Debaryomycetaceae</taxon>
        <taxon>Yamadazyma</taxon>
    </lineage>
</organism>
<sequence length="190" mass="21603">MVQHHNERILHIADKIRAISRENDRILLNKRANLNSLEAHMSRLQSNRIVEDSLNNISRQLNSLLSDLKKKSSSASEPSTHTKFISSESRERMAVFEDMNEDMDEEFENVEGSDNDTRTGYSEEGEPLEQIGQLSGYLNSTASFDQKHEFNDILRSAYDLVQTLPDNGRGNRPLNEFIASLEPCIGSFTT</sequence>